<dbReference type="Pfam" id="PF05954">
    <property type="entry name" value="Phage_GPD"/>
    <property type="match status" value="1"/>
</dbReference>
<dbReference type="SUPFAM" id="SSF69279">
    <property type="entry name" value="Phage tail proteins"/>
    <property type="match status" value="1"/>
</dbReference>
<dbReference type="RefSeq" id="WP_316435346.1">
    <property type="nucleotide sequence ID" value="NZ_CP053586.1"/>
</dbReference>
<accession>A0AA96WEL2</accession>
<protein>
    <submittedName>
        <fullName evidence="1">Phage late control D family protein</fullName>
    </submittedName>
</protein>
<reference evidence="1" key="1">
    <citation type="submission" date="2020-05" db="EMBL/GenBank/DDBJ databases">
        <authorList>
            <person name="Zhu T."/>
            <person name="Keshari N."/>
            <person name="Lu X."/>
        </authorList>
    </citation>
    <scope>NUCLEOTIDE SEQUENCE</scope>
    <source>
        <strain evidence="1">NK1-12</strain>
    </source>
</reference>
<name>A0AA96WEL2_9CYAN</name>
<evidence type="ECO:0000313" key="1">
    <source>
        <dbReference type="EMBL" id="WNZ23635.1"/>
    </source>
</evidence>
<sequence length="353" mass="39290">MPRLQTIYPPMVQIKINSRIISEQDELDLISISVDQTIQIPSMFTLELAGMGEDGSFLPWLERNSPFAIADEVEIQLRYPDTSFSTLIQAEITGFEPEFVWNRTPSLMIRGYDRRHRLQRGKQTRTFLNQKDSAIVTQIATEAGLAANVTDTEVEHEYVLQANQTDLEFLQERAKQIHYEMLVEHKTLIFRPVANAAPTTVKLVWPSHLSEFYPRLSVMRQVDQVLVKGWDIQQKAPVVGQATSSGTKMGGTKTGKDLGNRFATAVECQTDRAVTTSAAAAQVAAATYNRLALTLIEAEGVCQGNPAVRAGAVIEIAGVGEHFSGLYYVTATTHRYHAQAGYQTRFTAQRNAL</sequence>
<gene>
    <name evidence="1" type="ORF">HJG54_12740</name>
</gene>
<organism evidence="1">
    <name type="scientific">Leptolyngbya sp. NK1-12</name>
    <dbReference type="NCBI Taxonomy" id="2547451"/>
    <lineage>
        <taxon>Bacteria</taxon>
        <taxon>Bacillati</taxon>
        <taxon>Cyanobacteriota</taxon>
        <taxon>Cyanophyceae</taxon>
        <taxon>Leptolyngbyales</taxon>
        <taxon>Leptolyngbyaceae</taxon>
        <taxon>Leptolyngbya group</taxon>
        <taxon>Leptolyngbya</taxon>
    </lineage>
</organism>
<proteinExistence type="predicted"/>
<dbReference type="Gene3D" id="3.55.50.10">
    <property type="entry name" value="Baseplate protein-like domains"/>
    <property type="match status" value="1"/>
</dbReference>
<dbReference type="EMBL" id="CP053586">
    <property type="protein sequence ID" value="WNZ23635.1"/>
    <property type="molecule type" value="Genomic_DNA"/>
</dbReference>
<dbReference type="AlphaFoldDB" id="A0AA96WEL2"/>